<dbReference type="PANTHER" id="PTHR30294:SF45">
    <property type="entry name" value="LINEARMYCIN RESISTANCE PERMEASE PROTEIN LNRN"/>
    <property type="match status" value="1"/>
</dbReference>
<evidence type="ECO:0000313" key="9">
    <source>
        <dbReference type="Proteomes" id="UP000192468"/>
    </source>
</evidence>
<evidence type="ECO:0000256" key="2">
    <source>
        <dbReference type="ARBA" id="ARBA00022475"/>
    </source>
</evidence>
<name>A0A1W1XNA2_9CLOT</name>
<keyword evidence="3 6" id="KW-0812">Transmembrane</keyword>
<feature type="transmembrane region" description="Helical" evidence="6">
    <location>
        <begin position="17"/>
        <end position="35"/>
    </location>
</feature>
<dbReference type="OrthoDB" id="266913at2"/>
<evidence type="ECO:0000256" key="6">
    <source>
        <dbReference type="SAM" id="Phobius"/>
    </source>
</evidence>
<protein>
    <submittedName>
        <fullName evidence="8">ABC-2 type transport system permease protein</fullName>
    </submittedName>
</protein>
<accession>A0A1W1XNA2</accession>
<dbReference type="InterPro" id="IPR051449">
    <property type="entry name" value="ABC-2_transporter_component"/>
</dbReference>
<feature type="transmembrane region" description="Helical" evidence="6">
    <location>
        <begin position="255"/>
        <end position="278"/>
    </location>
</feature>
<feature type="transmembrane region" description="Helical" evidence="6">
    <location>
        <begin position="284"/>
        <end position="304"/>
    </location>
</feature>
<dbReference type="RefSeq" id="WP_084116250.1">
    <property type="nucleotide sequence ID" value="NZ_FWXH01000009.1"/>
</dbReference>
<keyword evidence="4 6" id="KW-1133">Transmembrane helix</keyword>
<sequence length="369" mass="42050">MIVFKYNMKRILNKKKGIISMMFITFIILILSRYLTTDSSIPRISVIDNDKTKVTYELIRKLSETYELKNANGKDIADDLSDLSTEKLQYVLVIDKGFTNNIINGKTPSVNSYYDKNNTIHTVIDEDVNSYIGDLKSMAVKSSESEFYNNFNRYEKSSYKVNYIQFENKNKKYAAIGLHFFVMLMLFSSISLANGLIISKHEAKSFRTFAGPITLKNYMFQGILSLFVLTLFQVVVILGVLTIIYGTVMLKYTPLLFVAFSAFSLTSVSIGVFVKYLYNYRSNGHTYISTLIVIPMCMLGGCFWDNSMMPTAFRYAANFVPNTWIITAIDNILFYNGSLASIGIDIIVLILFSIVFFLLGIFTKRDVVK</sequence>
<feature type="transmembrane region" description="Helical" evidence="6">
    <location>
        <begin position="340"/>
        <end position="362"/>
    </location>
</feature>
<organism evidence="8 9">
    <name type="scientific">Clostridium acidisoli DSM 12555</name>
    <dbReference type="NCBI Taxonomy" id="1121291"/>
    <lineage>
        <taxon>Bacteria</taxon>
        <taxon>Bacillati</taxon>
        <taxon>Bacillota</taxon>
        <taxon>Clostridia</taxon>
        <taxon>Eubacteriales</taxon>
        <taxon>Clostridiaceae</taxon>
        <taxon>Clostridium</taxon>
    </lineage>
</organism>
<evidence type="ECO:0000259" key="7">
    <source>
        <dbReference type="Pfam" id="PF12698"/>
    </source>
</evidence>
<keyword evidence="5 6" id="KW-0472">Membrane</keyword>
<dbReference type="Gene3D" id="3.40.1710.10">
    <property type="entry name" value="abc type-2 transporter like domain"/>
    <property type="match status" value="1"/>
</dbReference>
<dbReference type="InterPro" id="IPR013525">
    <property type="entry name" value="ABC2_TM"/>
</dbReference>
<comment type="subcellular location">
    <subcellularLocation>
        <location evidence="1">Cell membrane</location>
        <topology evidence="1">Multi-pass membrane protein</topology>
    </subcellularLocation>
</comment>
<evidence type="ECO:0000256" key="1">
    <source>
        <dbReference type="ARBA" id="ARBA00004651"/>
    </source>
</evidence>
<dbReference type="GO" id="GO:0140359">
    <property type="term" value="F:ABC-type transporter activity"/>
    <property type="evidence" value="ECO:0007669"/>
    <property type="project" value="InterPro"/>
</dbReference>
<feature type="domain" description="ABC-2 type transporter transmembrane" evidence="7">
    <location>
        <begin position="18"/>
        <end position="362"/>
    </location>
</feature>
<dbReference type="STRING" id="1121291.SAMN02745134_02419"/>
<reference evidence="8 9" key="1">
    <citation type="submission" date="2017-04" db="EMBL/GenBank/DDBJ databases">
        <authorList>
            <person name="Afonso C.L."/>
            <person name="Miller P.J."/>
            <person name="Scott M.A."/>
            <person name="Spackman E."/>
            <person name="Goraichik I."/>
            <person name="Dimitrov K.M."/>
            <person name="Suarez D.L."/>
            <person name="Swayne D.E."/>
        </authorList>
    </citation>
    <scope>NUCLEOTIDE SEQUENCE [LARGE SCALE GENOMIC DNA]</scope>
    <source>
        <strain evidence="8 9">DSM 12555</strain>
    </source>
</reference>
<dbReference type="AlphaFoldDB" id="A0A1W1XNA2"/>
<keyword evidence="2" id="KW-1003">Cell membrane</keyword>
<dbReference type="Pfam" id="PF12698">
    <property type="entry name" value="ABC2_membrane_3"/>
    <property type="match status" value="1"/>
</dbReference>
<dbReference type="PANTHER" id="PTHR30294">
    <property type="entry name" value="MEMBRANE COMPONENT OF ABC TRANSPORTER YHHJ-RELATED"/>
    <property type="match status" value="1"/>
</dbReference>
<feature type="transmembrane region" description="Helical" evidence="6">
    <location>
        <begin position="173"/>
        <end position="198"/>
    </location>
</feature>
<feature type="transmembrane region" description="Helical" evidence="6">
    <location>
        <begin position="218"/>
        <end position="243"/>
    </location>
</feature>
<evidence type="ECO:0000256" key="4">
    <source>
        <dbReference type="ARBA" id="ARBA00022989"/>
    </source>
</evidence>
<dbReference type="EMBL" id="FWXH01000009">
    <property type="protein sequence ID" value="SMC25335.1"/>
    <property type="molecule type" value="Genomic_DNA"/>
</dbReference>
<gene>
    <name evidence="8" type="ORF">SAMN02745134_02419</name>
</gene>
<dbReference type="GO" id="GO:0005886">
    <property type="term" value="C:plasma membrane"/>
    <property type="evidence" value="ECO:0007669"/>
    <property type="project" value="UniProtKB-SubCell"/>
</dbReference>
<proteinExistence type="predicted"/>
<dbReference type="Proteomes" id="UP000192468">
    <property type="component" value="Unassembled WGS sequence"/>
</dbReference>
<evidence type="ECO:0000256" key="5">
    <source>
        <dbReference type="ARBA" id="ARBA00023136"/>
    </source>
</evidence>
<evidence type="ECO:0000256" key="3">
    <source>
        <dbReference type="ARBA" id="ARBA00022692"/>
    </source>
</evidence>
<keyword evidence="9" id="KW-1185">Reference proteome</keyword>
<evidence type="ECO:0000313" key="8">
    <source>
        <dbReference type="EMBL" id="SMC25335.1"/>
    </source>
</evidence>